<dbReference type="Proteomes" id="UP000314294">
    <property type="component" value="Unassembled WGS sequence"/>
</dbReference>
<gene>
    <name evidence="2" type="ORF">EYF80_004512</name>
</gene>
<proteinExistence type="predicted"/>
<sequence length="145" mass="15819">MKLCSDEQRQRKHRVGGRRVGGDGVQRQSLLDNGMLSLKCGIGAVGDVPMKHQTDKQLFLQQRLRLLEDLRGVRDAVAGQAKVSHGQVKPLEQQSKGPISGSAVRQYQFPDAPAGVGVHSRCGIRQSRRALKASGNRLDTAQLSQ</sequence>
<evidence type="ECO:0000256" key="1">
    <source>
        <dbReference type="SAM" id="MobiDB-lite"/>
    </source>
</evidence>
<evidence type="ECO:0000313" key="2">
    <source>
        <dbReference type="EMBL" id="TNN85162.1"/>
    </source>
</evidence>
<dbReference type="AlphaFoldDB" id="A0A4Z2J6T3"/>
<feature type="region of interest" description="Disordered" evidence="1">
    <location>
        <begin position="81"/>
        <end position="106"/>
    </location>
</feature>
<evidence type="ECO:0000313" key="3">
    <source>
        <dbReference type="Proteomes" id="UP000314294"/>
    </source>
</evidence>
<feature type="region of interest" description="Disordered" evidence="1">
    <location>
        <begin position="1"/>
        <end position="24"/>
    </location>
</feature>
<dbReference type="EMBL" id="SRLO01000022">
    <property type="protein sequence ID" value="TNN85162.1"/>
    <property type="molecule type" value="Genomic_DNA"/>
</dbReference>
<accession>A0A4Z2J6T3</accession>
<comment type="caution">
    <text evidence="2">The sequence shown here is derived from an EMBL/GenBank/DDBJ whole genome shotgun (WGS) entry which is preliminary data.</text>
</comment>
<organism evidence="2 3">
    <name type="scientific">Liparis tanakae</name>
    <name type="common">Tanaka's snailfish</name>
    <dbReference type="NCBI Taxonomy" id="230148"/>
    <lineage>
        <taxon>Eukaryota</taxon>
        <taxon>Metazoa</taxon>
        <taxon>Chordata</taxon>
        <taxon>Craniata</taxon>
        <taxon>Vertebrata</taxon>
        <taxon>Euteleostomi</taxon>
        <taxon>Actinopterygii</taxon>
        <taxon>Neopterygii</taxon>
        <taxon>Teleostei</taxon>
        <taxon>Neoteleostei</taxon>
        <taxon>Acanthomorphata</taxon>
        <taxon>Eupercaria</taxon>
        <taxon>Perciformes</taxon>
        <taxon>Cottioidei</taxon>
        <taxon>Cottales</taxon>
        <taxon>Liparidae</taxon>
        <taxon>Liparis</taxon>
    </lineage>
</organism>
<name>A0A4Z2J6T3_9TELE</name>
<keyword evidence="3" id="KW-1185">Reference proteome</keyword>
<protein>
    <submittedName>
        <fullName evidence="2">Uncharacterized protein</fullName>
    </submittedName>
</protein>
<reference evidence="2 3" key="1">
    <citation type="submission" date="2019-03" db="EMBL/GenBank/DDBJ databases">
        <title>First draft genome of Liparis tanakae, snailfish: a comprehensive survey of snailfish specific genes.</title>
        <authorList>
            <person name="Kim W."/>
            <person name="Song I."/>
            <person name="Jeong J.-H."/>
            <person name="Kim D."/>
            <person name="Kim S."/>
            <person name="Ryu S."/>
            <person name="Song J.Y."/>
            <person name="Lee S.K."/>
        </authorList>
    </citation>
    <scope>NUCLEOTIDE SEQUENCE [LARGE SCALE GENOMIC DNA]</scope>
    <source>
        <tissue evidence="2">Muscle</tissue>
    </source>
</reference>